<evidence type="ECO:0000256" key="3">
    <source>
        <dbReference type="ARBA" id="ARBA00022989"/>
    </source>
</evidence>
<evidence type="ECO:0000256" key="1">
    <source>
        <dbReference type="ARBA" id="ARBA00004225"/>
    </source>
</evidence>
<sequence>MSIIKRGEGDFVPPDYVKITSKEALEHQLKIIGSRKPSEVWAFAYGPGILTLVATTTGAAITGLVRRKLKLQQFGRIAMLAAGISMPAVLLPFAQHKAVVEGIVMQNHCPVCLQLRSAAVQAGLGIAYPTFLSFLSGFYLAERYATYRLPLLNTKTFPEYVKIARGMVRPLKNQFLTFFIINTLAAMFITDRQGSCFYRIMQELNENADD</sequence>
<keyword evidence="8" id="KW-1185">Reference proteome</keyword>
<dbReference type="Proteomes" id="UP001307889">
    <property type="component" value="Chromosome 3"/>
</dbReference>
<comment type="subcellular location">
    <subcellularLocation>
        <location evidence="1">Mitochondrion membrane</location>
        <topology evidence="1">Multi-pass membrane protein</topology>
    </subcellularLocation>
</comment>
<evidence type="ECO:0000256" key="4">
    <source>
        <dbReference type="ARBA" id="ARBA00023128"/>
    </source>
</evidence>
<name>A0ABN7AIQ4_9HEMI</name>
<dbReference type="InterPro" id="IPR009801">
    <property type="entry name" value="TMEM126"/>
</dbReference>
<keyword evidence="5 6" id="KW-0472">Membrane</keyword>
<evidence type="ECO:0000256" key="5">
    <source>
        <dbReference type="ARBA" id="ARBA00023136"/>
    </source>
</evidence>
<evidence type="ECO:0000313" key="8">
    <source>
        <dbReference type="Proteomes" id="UP001307889"/>
    </source>
</evidence>
<evidence type="ECO:0008006" key="9">
    <source>
        <dbReference type="Google" id="ProtNLM"/>
    </source>
</evidence>
<dbReference type="PANTHER" id="PTHR16296:SF2">
    <property type="entry name" value="TRANSMEMBRANE PROTEIN 126A"/>
    <property type="match status" value="1"/>
</dbReference>
<accession>A0ABN7AIQ4</accession>
<proteinExistence type="predicted"/>
<dbReference type="PANTHER" id="PTHR16296">
    <property type="entry name" value="UNCHARACTERIZED HYPOTHALAMUS PROTEIN HT007"/>
    <property type="match status" value="1"/>
</dbReference>
<reference evidence="7 8" key="1">
    <citation type="submission" date="2023-09" db="EMBL/GenBank/DDBJ databases">
        <title>Nesidiocoris tenuis whole genome shotgun sequence.</title>
        <authorList>
            <person name="Shibata T."/>
            <person name="Shimoda M."/>
            <person name="Kobayashi T."/>
            <person name="Uehara T."/>
        </authorList>
    </citation>
    <scope>NUCLEOTIDE SEQUENCE [LARGE SCALE GENOMIC DNA]</scope>
    <source>
        <strain evidence="7 8">Japan</strain>
    </source>
</reference>
<evidence type="ECO:0000256" key="2">
    <source>
        <dbReference type="ARBA" id="ARBA00022692"/>
    </source>
</evidence>
<protein>
    <recommendedName>
        <fullName evidence="9">Transmembrane protein</fullName>
    </recommendedName>
</protein>
<feature type="transmembrane region" description="Helical" evidence="6">
    <location>
        <begin position="118"/>
        <end position="141"/>
    </location>
</feature>
<evidence type="ECO:0000313" key="7">
    <source>
        <dbReference type="EMBL" id="BES92143.1"/>
    </source>
</evidence>
<feature type="transmembrane region" description="Helical" evidence="6">
    <location>
        <begin position="77"/>
        <end position="98"/>
    </location>
</feature>
<gene>
    <name evidence="7" type="ORF">NTJ_04951</name>
</gene>
<keyword evidence="2 6" id="KW-0812">Transmembrane</keyword>
<feature type="transmembrane region" description="Helical" evidence="6">
    <location>
        <begin position="42"/>
        <end position="65"/>
    </location>
</feature>
<keyword evidence="4" id="KW-0496">Mitochondrion</keyword>
<keyword evidence="3 6" id="KW-1133">Transmembrane helix</keyword>
<evidence type="ECO:0000256" key="6">
    <source>
        <dbReference type="SAM" id="Phobius"/>
    </source>
</evidence>
<dbReference type="EMBL" id="AP028911">
    <property type="protein sequence ID" value="BES92143.1"/>
    <property type="molecule type" value="Genomic_DNA"/>
</dbReference>
<dbReference type="Pfam" id="PF07114">
    <property type="entry name" value="TMEM126"/>
    <property type="match status" value="1"/>
</dbReference>
<organism evidence="7 8">
    <name type="scientific">Nesidiocoris tenuis</name>
    <dbReference type="NCBI Taxonomy" id="355587"/>
    <lineage>
        <taxon>Eukaryota</taxon>
        <taxon>Metazoa</taxon>
        <taxon>Ecdysozoa</taxon>
        <taxon>Arthropoda</taxon>
        <taxon>Hexapoda</taxon>
        <taxon>Insecta</taxon>
        <taxon>Pterygota</taxon>
        <taxon>Neoptera</taxon>
        <taxon>Paraneoptera</taxon>
        <taxon>Hemiptera</taxon>
        <taxon>Heteroptera</taxon>
        <taxon>Panheteroptera</taxon>
        <taxon>Cimicomorpha</taxon>
        <taxon>Miridae</taxon>
        <taxon>Dicyphina</taxon>
        <taxon>Nesidiocoris</taxon>
    </lineage>
</organism>